<feature type="region of interest" description="Disordered" evidence="1">
    <location>
        <begin position="1"/>
        <end position="50"/>
    </location>
</feature>
<proteinExistence type="predicted"/>
<evidence type="ECO:0000313" key="3">
    <source>
        <dbReference type="Proteomes" id="UP000708208"/>
    </source>
</evidence>
<comment type="caution">
    <text evidence="2">The sequence shown here is derived from an EMBL/GenBank/DDBJ whole genome shotgun (WGS) entry which is preliminary data.</text>
</comment>
<gene>
    <name evidence="2" type="ORF">AFUS01_LOCUS6594</name>
</gene>
<name>A0A8J2NWJ4_9HEXA</name>
<evidence type="ECO:0000313" key="2">
    <source>
        <dbReference type="EMBL" id="CAG7717120.1"/>
    </source>
</evidence>
<dbReference type="Proteomes" id="UP000708208">
    <property type="component" value="Unassembled WGS sequence"/>
</dbReference>
<protein>
    <submittedName>
        <fullName evidence="2">Uncharacterized protein</fullName>
    </submittedName>
</protein>
<organism evidence="2 3">
    <name type="scientific">Allacma fusca</name>
    <dbReference type="NCBI Taxonomy" id="39272"/>
    <lineage>
        <taxon>Eukaryota</taxon>
        <taxon>Metazoa</taxon>
        <taxon>Ecdysozoa</taxon>
        <taxon>Arthropoda</taxon>
        <taxon>Hexapoda</taxon>
        <taxon>Collembola</taxon>
        <taxon>Symphypleona</taxon>
        <taxon>Sminthuridae</taxon>
        <taxon>Allacma</taxon>
    </lineage>
</organism>
<accession>A0A8J2NWJ4</accession>
<dbReference type="AlphaFoldDB" id="A0A8J2NWJ4"/>
<keyword evidence="3" id="KW-1185">Reference proteome</keyword>
<reference evidence="2" key="1">
    <citation type="submission" date="2021-06" db="EMBL/GenBank/DDBJ databases">
        <authorList>
            <person name="Hodson N. C."/>
            <person name="Mongue J. A."/>
            <person name="Jaron S. K."/>
        </authorList>
    </citation>
    <scope>NUCLEOTIDE SEQUENCE</scope>
</reference>
<feature type="non-terminal residue" evidence="2">
    <location>
        <position position="102"/>
    </location>
</feature>
<evidence type="ECO:0000256" key="1">
    <source>
        <dbReference type="SAM" id="MobiDB-lite"/>
    </source>
</evidence>
<feature type="compositionally biased region" description="Polar residues" evidence="1">
    <location>
        <begin position="1"/>
        <end position="16"/>
    </location>
</feature>
<dbReference type="EMBL" id="CAJVCH010043399">
    <property type="protein sequence ID" value="CAG7717120.1"/>
    <property type="molecule type" value="Genomic_DNA"/>
</dbReference>
<sequence>MVVNRSPSQADTTNSTSKRKLSDHPEEMDSSEAPNKIHKPEQASSSPAGHMDLNQIALLIKDVESNLTSLLESKPQIVETKCVSLQASMDVQSNAISELQSR</sequence>